<keyword evidence="4 10" id="KW-0812">Transmembrane</keyword>
<keyword evidence="3 11" id="KW-0813">Transport</keyword>
<evidence type="ECO:0000256" key="7">
    <source>
        <dbReference type="ARBA" id="ARBA00022989"/>
    </source>
</evidence>
<feature type="repeat" description="Solcar" evidence="10">
    <location>
        <begin position="353"/>
        <end position="456"/>
    </location>
</feature>
<evidence type="ECO:0000256" key="10">
    <source>
        <dbReference type="PROSITE-ProRule" id="PRU00282"/>
    </source>
</evidence>
<organism evidence="13">
    <name type="scientific">Phallusia mammillata</name>
    <dbReference type="NCBI Taxonomy" id="59560"/>
    <lineage>
        <taxon>Eukaryota</taxon>
        <taxon>Metazoa</taxon>
        <taxon>Chordata</taxon>
        <taxon>Tunicata</taxon>
        <taxon>Ascidiacea</taxon>
        <taxon>Phlebobranchia</taxon>
        <taxon>Ascidiidae</taxon>
        <taxon>Phallusia</taxon>
    </lineage>
</organism>
<dbReference type="GO" id="GO:0090149">
    <property type="term" value="P:mitochondrial membrane fission"/>
    <property type="evidence" value="ECO:0007669"/>
    <property type="project" value="InterPro"/>
</dbReference>
<gene>
    <name evidence="13" type="primary">Slc25a46</name>
</gene>
<comment type="similarity">
    <text evidence="2 11">Belongs to the mitochondrial carrier (TC 2.A.29) family.</text>
</comment>
<reference evidence="13" key="1">
    <citation type="submission" date="2020-04" db="EMBL/GenBank/DDBJ databases">
        <authorList>
            <person name="Neveu A P."/>
        </authorList>
    </citation>
    <scope>NUCLEOTIDE SEQUENCE</scope>
    <source>
        <tissue evidence="13">Whole embryo</tissue>
    </source>
</reference>
<evidence type="ECO:0000313" key="13">
    <source>
        <dbReference type="EMBL" id="CAB3266185.1"/>
    </source>
</evidence>
<evidence type="ECO:0000256" key="11">
    <source>
        <dbReference type="RuleBase" id="RU000488"/>
    </source>
</evidence>
<evidence type="ECO:0000256" key="8">
    <source>
        <dbReference type="ARBA" id="ARBA00023128"/>
    </source>
</evidence>
<dbReference type="PANTHER" id="PTHR21252">
    <property type="entry name" value="TB1 PROTEIN-RELATED"/>
    <property type="match status" value="1"/>
</dbReference>
<protein>
    <submittedName>
        <fullName evidence="13">Solute carrier family 25 member 46</fullName>
    </submittedName>
</protein>
<dbReference type="Pfam" id="PF00153">
    <property type="entry name" value="Mito_carr"/>
    <property type="match status" value="2"/>
</dbReference>
<evidence type="ECO:0000256" key="6">
    <source>
        <dbReference type="ARBA" id="ARBA00022787"/>
    </source>
</evidence>
<sequence>MERRRKKEKIFRGPSYNRLHGAPPSSVKPSASTPEFGTRPRVHFDDSVRRYDSRLDDREEQISMRPASKIHQGDTELQQIMKHYGINEDFVDNKPTTSSTVPIPKQVPQYSEHNQRLASFGASIASGLSNSLVAYPCLVLRRQCQVNYSGRKYHLMPFSLLRTAINMQRAQGITCLWKGIGSNLWVTAIEIGFETAISELSSGKLPREMSNDHTLHTCISHMAMKTISAIIVAPFYSAHLVESVQSEMTSESPSIFSCLTEGFCRFFGLGVQTHRLIPFYHLLLPTVCHSLLRYVMSSMLEKLILHFMRSYAQRRHQQRLARLQPRSPVFQNPGLVVPDPLTPDIDASQSILSVHYPELVAGFAANLITDIALFPFETVIHRLHIQGTRTIIDNTDSGRGFLAVSSRYESVRDCFATTVTNEGYIGLYRGFGALTLEYTLKYGMLQITKLALAMASNEH</sequence>
<keyword evidence="7" id="KW-1133">Transmembrane helix</keyword>
<keyword evidence="6" id="KW-1000">Mitochondrion outer membrane</keyword>
<dbReference type="AlphaFoldDB" id="A0A6F9DTI6"/>
<proteinExistence type="evidence at transcript level"/>
<evidence type="ECO:0000256" key="5">
    <source>
        <dbReference type="ARBA" id="ARBA00022737"/>
    </source>
</evidence>
<dbReference type="GO" id="GO:0005741">
    <property type="term" value="C:mitochondrial outer membrane"/>
    <property type="evidence" value="ECO:0007669"/>
    <property type="project" value="UniProtKB-SubCell"/>
</dbReference>
<accession>A0A6F9DTI6</accession>
<evidence type="ECO:0000256" key="2">
    <source>
        <dbReference type="ARBA" id="ARBA00006375"/>
    </source>
</evidence>
<keyword evidence="5" id="KW-0677">Repeat</keyword>
<name>A0A6F9DTI6_9ASCI</name>
<dbReference type="SUPFAM" id="SSF103506">
    <property type="entry name" value="Mitochondrial carrier"/>
    <property type="match status" value="1"/>
</dbReference>
<comment type="subcellular location">
    <subcellularLocation>
        <location evidence="1">Mitochondrion outer membrane</location>
        <topology evidence="1">Multi-pass membrane protein</topology>
    </subcellularLocation>
</comment>
<dbReference type="Gene3D" id="1.50.40.10">
    <property type="entry name" value="Mitochondrial carrier domain"/>
    <property type="match status" value="2"/>
</dbReference>
<evidence type="ECO:0000256" key="4">
    <source>
        <dbReference type="ARBA" id="ARBA00022692"/>
    </source>
</evidence>
<dbReference type="PANTHER" id="PTHR21252:SF2">
    <property type="entry name" value="MITOCHONDRIAL OUTER MEMBRANE PROTEIN SLC25A46"/>
    <property type="match status" value="1"/>
</dbReference>
<dbReference type="InterPro" id="IPR018108">
    <property type="entry name" value="MCP_transmembrane"/>
</dbReference>
<evidence type="ECO:0000256" key="12">
    <source>
        <dbReference type="SAM" id="MobiDB-lite"/>
    </source>
</evidence>
<keyword evidence="9 10" id="KW-0472">Membrane</keyword>
<dbReference type="EMBL" id="LR790323">
    <property type="protein sequence ID" value="CAB3266185.1"/>
    <property type="molecule type" value="mRNA"/>
</dbReference>
<evidence type="ECO:0000256" key="3">
    <source>
        <dbReference type="ARBA" id="ARBA00022448"/>
    </source>
</evidence>
<feature type="region of interest" description="Disordered" evidence="12">
    <location>
        <begin position="1"/>
        <end position="42"/>
    </location>
</feature>
<dbReference type="InterPro" id="IPR023395">
    <property type="entry name" value="MCP_dom_sf"/>
</dbReference>
<keyword evidence="8" id="KW-0496">Mitochondrion</keyword>
<dbReference type="InterPro" id="IPR039158">
    <property type="entry name" value="SLC25A46"/>
</dbReference>
<dbReference type="PROSITE" id="PS50920">
    <property type="entry name" value="SOLCAR"/>
    <property type="match status" value="1"/>
</dbReference>
<evidence type="ECO:0000256" key="1">
    <source>
        <dbReference type="ARBA" id="ARBA00004374"/>
    </source>
</evidence>
<evidence type="ECO:0000256" key="9">
    <source>
        <dbReference type="ARBA" id="ARBA00023136"/>
    </source>
</evidence>